<dbReference type="NCBIfam" id="TIGR03368">
    <property type="entry name" value="cellulose_yhjU"/>
    <property type="match status" value="1"/>
</dbReference>
<reference evidence="2 3" key="1">
    <citation type="submission" date="2023-08" db="EMBL/GenBank/DDBJ databases">
        <authorList>
            <person name="Roldan D.M."/>
            <person name="Menes R.J."/>
        </authorList>
    </citation>
    <scope>NUCLEOTIDE SEQUENCE [LARGE SCALE GENOMIC DNA]</scope>
    <source>
        <strain evidence="2 3">CCM 2812</strain>
    </source>
</reference>
<feature type="transmembrane region" description="Helical" evidence="1">
    <location>
        <begin position="94"/>
        <end position="112"/>
    </location>
</feature>
<evidence type="ECO:0000313" key="3">
    <source>
        <dbReference type="Proteomes" id="UP001235760"/>
    </source>
</evidence>
<dbReference type="EMBL" id="JAUZEE010000003">
    <property type="protein sequence ID" value="MDP4300240.1"/>
    <property type="molecule type" value="Genomic_DNA"/>
</dbReference>
<dbReference type="InterPro" id="IPR017744">
    <property type="entry name" value="BcsG"/>
</dbReference>
<gene>
    <name evidence="2" type="primary">bcsG</name>
    <name evidence="2" type="ORF">Q8X39_06295</name>
</gene>
<name>A0ABT9G1E2_LEPDI</name>
<dbReference type="Proteomes" id="UP001235760">
    <property type="component" value="Unassembled WGS sequence"/>
</dbReference>
<comment type="caution">
    <text evidence="2">The sequence shown here is derived from an EMBL/GenBank/DDBJ whole genome shotgun (WGS) entry which is preliminary data.</text>
</comment>
<sequence length="520" mass="56432">MGAAYAIHFLLKFGLHLAGLIELVPALNLALALLLTWPLRGSARTAVRWLALPLAFGLLYHESPWPPLARVWSTFGAVTDFSVVYLLELATRIVHAQMLAALLVASVLLAGLATRLRLSVWVFIGLAVIAGLPSPAQLERERDIASIATSDSSGPIALNQLDRTLQAFFDGERAKTLKLAEDSGPPPFDLVILNVCSLSWDDLDTARLGDAPLMRRLDVVFDRFNTGATYSGPAVLRLLHANCGLVPQGELYGGARGECLLMRGLEQAGYQPAVLLNHDGRFDGFADMLRRDSGLSIPPEQVLDAPVAMKSFDGNPIRDDAEVLTRWWRARTDGVGNGRVALLYNSISLHDGNRVPGIASVSSLETYAPRARKLFDDLERFLDLIERSGRPTVVVLAPEHGGAVRGDAQQIAGLRELPTRALTHVPAGLMLMNFGVARAADAPPVHVTQNASYQSLFAVVAALLRGGEEATRPQRLVELGQALPPLEWVAENAGHVYLQRGPYGYLRTPDGNWRLMSAQP</sequence>
<keyword evidence="1" id="KW-1133">Transmembrane helix</keyword>
<protein>
    <submittedName>
        <fullName evidence="2">Cellulose biosynthesis protein BcsG</fullName>
        <ecNumber evidence="2">2.7.8.-</ecNumber>
    </submittedName>
</protein>
<keyword evidence="1" id="KW-0472">Membrane</keyword>
<keyword evidence="1" id="KW-0812">Transmembrane</keyword>
<evidence type="ECO:0000256" key="1">
    <source>
        <dbReference type="SAM" id="Phobius"/>
    </source>
</evidence>
<feature type="transmembrane region" description="Helical" evidence="1">
    <location>
        <begin position="13"/>
        <end position="34"/>
    </location>
</feature>
<evidence type="ECO:0000313" key="2">
    <source>
        <dbReference type="EMBL" id="MDP4300240.1"/>
    </source>
</evidence>
<keyword evidence="3" id="KW-1185">Reference proteome</keyword>
<dbReference type="Pfam" id="PF11658">
    <property type="entry name" value="CBP_BcsG"/>
    <property type="match status" value="1"/>
</dbReference>
<accession>A0ABT9G1E2</accession>
<organism evidence="2 3">
    <name type="scientific">Leptothrix discophora</name>
    <dbReference type="NCBI Taxonomy" id="89"/>
    <lineage>
        <taxon>Bacteria</taxon>
        <taxon>Pseudomonadati</taxon>
        <taxon>Pseudomonadota</taxon>
        <taxon>Betaproteobacteria</taxon>
        <taxon>Burkholderiales</taxon>
        <taxon>Sphaerotilaceae</taxon>
        <taxon>Leptothrix</taxon>
    </lineage>
</organism>
<dbReference type="EC" id="2.7.8.-" evidence="2"/>
<dbReference type="GO" id="GO:0016740">
    <property type="term" value="F:transferase activity"/>
    <property type="evidence" value="ECO:0007669"/>
    <property type="project" value="UniProtKB-KW"/>
</dbReference>
<feature type="transmembrane region" description="Helical" evidence="1">
    <location>
        <begin position="118"/>
        <end position="136"/>
    </location>
</feature>
<dbReference type="RefSeq" id="WP_305748806.1">
    <property type="nucleotide sequence ID" value="NZ_JAUZEE010000003.1"/>
</dbReference>
<keyword evidence="2" id="KW-0808">Transferase</keyword>
<proteinExistence type="predicted"/>